<dbReference type="InterPro" id="IPR004960">
    <property type="entry name" value="LipA_acyltrans"/>
</dbReference>
<evidence type="ECO:0000256" key="2">
    <source>
        <dbReference type="ARBA" id="ARBA00022475"/>
    </source>
</evidence>
<dbReference type="AlphaFoldDB" id="A0A1H7QED8"/>
<accession>A0A1H7QED8</accession>
<feature type="transmembrane region" description="Helical" evidence="7">
    <location>
        <begin position="17"/>
        <end position="37"/>
    </location>
</feature>
<evidence type="ECO:0000256" key="7">
    <source>
        <dbReference type="SAM" id="Phobius"/>
    </source>
</evidence>
<protein>
    <submittedName>
        <fullName evidence="8">KDO2-lipid IV(A) lauroyltransferase</fullName>
    </submittedName>
</protein>
<dbReference type="Pfam" id="PF03279">
    <property type="entry name" value="Lip_A_acyltrans"/>
    <property type="match status" value="1"/>
</dbReference>
<keyword evidence="3" id="KW-0997">Cell inner membrane</keyword>
<keyword evidence="7" id="KW-0812">Transmembrane</keyword>
<evidence type="ECO:0000256" key="5">
    <source>
        <dbReference type="ARBA" id="ARBA00023136"/>
    </source>
</evidence>
<evidence type="ECO:0000256" key="1">
    <source>
        <dbReference type="ARBA" id="ARBA00004533"/>
    </source>
</evidence>
<keyword evidence="6" id="KW-0012">Acyltransferase</keyword>
<dbReference type="RefSeq" id="WP_093324772.1">
    <property type="nucleotide sequence ID" value="NZ_FOAF01000002.1"/>
</dbReference>
<dbReference type="GO" id="GO:0005886">
    <property type="term" value="C:plasma membrane"/>
    <property type="evidence" value="ECO:0007669"/>
    <property type="project" value="UniProtKB-SubCell"/>
</dbReference>
<dbReference type="OrthoDB" id="9801955at2"/>
<keyword evidence="2" id="KW-1003">Cell membrane</keyword>
<dbReference type="STRING" id="407022.SAMN05661044_02562"/>
<dbReference type="GO" id="GO:0016746">
    <property type="term" value="F:acyltransferase activity"/>
    <property type="evidence" value="ECO:0007669"/>
    <property type="project" value="UniProtKB-KW"/>
</dbReference>
<dbReference type="CDD" id="cd07984">
    <property type="entry name" value="LPLAT_LABLAT-like"/>
    <property type="match status" value="1"/>
</dbReference>
<dbReference type="GO" id="GO:0009247">
    <property type="term" value="P:glycolipid biosynthetic process"/>
    <property type="evidence" value="ECO:0007669"/>
    <property type="project" value="UniProtKB-ARBA"/>
</dbReference>
<keyword evidence="4 8" id="KW-0808">Transferase</keyword>
<dbReference type="Proteomes" id="UP000199421">
    <property type="component" value="Unassembled WGS sequence"/>
</dbReference>
<comment type="subcellular location">
    <subcellularLocation>
        <location evidence="1">Cell inner membrane</location>
    </subcellularLocation>
</comment>
<keyword evidence="5 7" id="KW-0472">Membrane</keyword>
<sequence length="288" mass="34662">MFAVINLISLRILRYRFTLIVTFYRLLATMLYLYVAYVKAYRKQVISINLRQSFQGISLKREQQLIRGYYRHICDLLVEPFMASNLGYSSIGSIVQYKNLQLLNELFEKKKDVILMLAHYGNWEYVNTLPAVCNYEIIAIYAPLKNKFLHDNMLRLRKKFGLKLVCKDEWHKVIREKREKPALFIIIGDQRPALEKHSLEFLNQKTYIQIGGERIARMKACPVLFLDIERTRRNHYVYDFQLITVDASKEEHLFISKRYFQELEKVINNRPELWLWSHRRWYTESYVN</sequence>
<evidence type="ECO:0000256" key="4">
    <source>
        <dbReference type="ARBA" id="ARBA00022679"/>
    </source>
</evidence>
<keyword evidence="9" id="KW-1185">Reference proteome</keyword>
<evidence type="ECO:0000256" key="6">
    <source>
        <dbReference type="ARBA" id="ARBA00023315"/>
    </source>
</evidence>
<proteinExistence type="predicted"/>
<keyword evidence="7" id="KW-1133">Transmembrane helix</keyword>
<evidence type="ECO:0000313" key="9">
    <source>
        <dbReference type="Proteomes" id="UP000199421"/>
    </source>
</evidence>
<organism evidence="8 9">
    <name type="scientific">Olivibacter domesticus</name>
    <name type="common">Pseudosphingobacterium domesticum</name>
    <dbReference type="NCBI Taxonomy" id="407022"/>
    <lineage>
        <taxon>Bacteria</taxon>
        <taxon>Pseudomonadati</taxon>
        <taxon>Bacteroidota</taxon>
        <taxon>Sphingobacteriia</taxon>
        <taxon>Sphingobacteriales</taxon>
        <taxon>Sphingobacteriaceae</taxon>
        <taxon>Olivibacter</taxon>
    </lineage>
</organism>
<dbReference type="PANTHER" id="PTHR30606">
    <property type="entry name" value="LIPID A BIOSYNTHESIS LAUROYL ACYLTRANSFERASE"/>
    <property type="match status" value="1"/>
</dbReference>
<name>A0A1H7QED8_OLID1</name>
<evidence type="ECO:0000313" key="8">
    <source>
        <dbReference type="EMBL" id="SEL46303.1"/>
    </source>
</evidence>
<reference evidence="9" key="1">
    <citation type="submission" date="2016-10" db="EMBL/GenBank/DDBJ databases">
        <authorList>
            <person name="Varghese N."/>
            <person name="Submissions S."/>
        </authorList>
    </citation>
    <scope>NUCLEOTIDE SEQUENCE [LARGE SCALE GENOMIC DNA]</scope>
    <source>
        <strain evidence="9">DSM 18733</strain>
    </source>
</reference>
<dbReference type="PANTHER" id="PTHR30606:SF10">
    <property type="entry name" value="PHOSPHATIDYLINOSITOL MANNOSIDE ACYLTRANSFERASE"/>
    <property type="match status" value="1"/>
</dbReference>
<dbReference type="EMBL" id="FOAF01000002">
    <property type="protein sequence ID" value="SEL46303.1"/>
    <property type="molecule type" value="Genomic_DNA"/>
</dbReference>
<evidence type="ECO:0000256" key="3">
    <source>
        <dbReference type="ARBA" id="ARBA00022519"/>
    </source>
</evidence>
<gene>
    <name evidence="8" type="ORF">SAMN05661044_02562</name>
</gene>